<evidence type="ECO:0000259" key="1">
    <source>
        <dbReference type="Pfam" id="PF01494"/>
    </source>
</evidence>
<feature type="domain" description="FAD-binding" evidence="1">
    <location>
        <begin position="5"/>
        <end position="328"/>
    </location>
</feature>
<dbReference type="InterPro" id="IPR051704">
    <property type="entry name" value="FAD_aromatic-hydroxylase"/>
</dbReference>
<dbReference type="Pfam" id="PF01494">
    <property type="entry name" value="FAD_binding_3"/>
    <property type="match status" value="1"/>
</dbReference>
<evidence type="ECO:0000313" key="2">
    <source>
        <dbReference type="EMBL" id="MFC4592086.1"/>
    </source>
</evidence>
<proteinExistence type="predicted"/>
<dbReference type="EMBL" id="JBHSFN010000041">
    <property type="protein sequence ID" value="MFC4592086.1"/>
    <property type="molecule type" value="Genomic_DNA"/>
</dbReference>
<protein>
    <submittedName>
        <fullName evidence="2">FAD-dependent monooxygenase</fullName>
    </submittedName>
</protein>
<dbReference type="InterPro" id="IPR036188">
    <property type="entry name" value="FAD/NAD-bd_sf"/>
</dbReference>
<accession>A0ABV9ER08</accession>
<dbReference type="Gene3D" id="3.50.50.60">
    <property type="entry name" value="FAD/NAD(P)-binding domain"/>
    <property type="match status" value="1"/>
</dbReference>
<keyword evidence="3" id="KW-1185">Reference proteome</keyword>
<evidence type="ECO:0000313" key="3">
    <source>
        <dbReference type="Proteomes" id="UP001595891"/>
    </source>
</evidence>
<dbReference type="PRINTS" id="PR00420">
    <property type="entry name" value="RNGMNOXGNASE"/>
</dbReference>
<name>A0ABV9ER08_9ACTN</name>
<dbReference type="PANTHER" id="PTHR46865">
    <property type="entry name" value="OXIDOREDUCTASE-RELATED"/>
    <property type="match status" value="1"/>
</dbReference>
<organism evidence="2 3">
    <name type="scientific">Sphaerisporangium corydalis</name>
    <dbReference type="NCBI Taxonomy" id="1441875"/>
    <lineage>
        <taxon>Bacteria</taxon>
        <taxon>Bacillati</taxon>
        <taxon>Actinomycetota</taxon>
        <taxon>Actinomycetes</taxon>
        <taxon>Streptosporangiales</taxon>
        <taxon>Streptosporangiaceae</taxon>
        <taxon>Sphaerisporangium</taxon>
    </lineage>
</organism>
<comment type="caution">
    <text evidence="2">The sequence shown here is derived from an EMBL/GenBank/DDBJ whole genome shotgun (WGS) entry which is preliminary data.</text>
</comment>
<dbReference type="RefSeq" id="WP_262847243.1">
    <property type="nucleotide sequence ID" value="NZ_JANZYP010000060.1"/>
</dbReference>
<keyword evidence="2" id="KW-0560">Oxidoreductase</keyword>
<dbReference type="Proteomes" id="UP001595891">
    <property type="component" value="Unassembled WGS sequence"/>
</dbReference>
<dbReference type="InterPro" id="IPR002938">
    <property type="entry name" value="FAD-bd"/>
</dbReference>
<dbReference type="Gene3D" id="3.30.9.10">
    <property type="entry name" value="D-Amino Acid Oxidase, subunit A, domain 2"/>
    <property type="match status" value="1"/>
</dbReference>
<reference evidence="3" key="1">
    <citation type="journal article" date="2019" name="Int. J. Syst. Evol. Microbiol.">
        <title>The Global Catalogue of Microorganisms (GCM) 10K type strain sequencing project: providing services to taxonomists for standard genome sequencing and annotation.</title>
        <authorList>
            <consortium name="The Broad Institute Genomics Platform"/>
            <consortium name="The Broad Institute Genome Sequencing Center for Infectious Disease"/>
            <person name="Wu L."/>
            <person name="Ma J."/>
        </authorList>
    </citation>
    <scope>NUCLEOTIDE SEQUENCE [LARGE SCALE GENOMIC DNA]</scope>
    <source>
        <strain evidence="3">CCUG 49560</strain>
    </source>
</reference>
<dbReference type="GO" id="GO:0004497">
    <property type="term" value="F:monooxygenase activity"/>
    <property type="evidence" value="ECO:0007669"/>
    <property type="project" value="UniProtKB-KW"/>
</dbReference>
<keyword evidence="2" id="KW-0503">Monooxygenase</keyword>
<gene>
    <name evidence="2" type="ORF">ACFO8L_38775</name>
</gene>
<sequence>MKNNSVLISGAGVAGPALAHWLWRYGFTPTVVELAAAPRAGGAAIDVRGSAIGVLESMGILDEVRRHRTRMGEGVLVDATGHEFAKLPAAAFGGELEILKEDLTRVLYTATERDVEYLFGDSIIALDQDADGVRVTFAQGGRRTFDLVVGADGMHSATRRLAFDPAAVRLHHLGIYGALFTTPNFLGLEHSSRLYNAPGKMGYVFTARGDTETRVGLSFASGPLEYDRHDEAAQARIVEERFAGDGWEIPRLLEAMRRAPDFYFDSSGQVHLDRWSAGRVTLVGDAGYCAAPTSGRGTSQALIGAYVLAGELAEAGGDHEKAFAAYEAGLRDHVEANQKLGRDAAVTLFEPLTQEMIDAMAGAPTEDAPESLPLKDYAALATR</sequence>
<dbReference type="PANTHER" id="PTHR46865:SF2">
    <property type="entry name" value="MONOOXYGENASE"/>
    <property type="match status" value="1"/>
</dbReference>
<dbReference type="SUPFAM" id="SSF51905">
    <property type="entry name" value="FAD/NAD(P)-binding domain"/>
    <property type="match status" value="1"/>
</dbReference>